<proteinExistence type="predicted"/>
<evidence type="ECO:0000313" key="4">
    <source>
        <dbReference type="Proteomes" id="UP000002230"/>
    </source>
</evidence>
<reference evidence="3 4" key="2">
    <citation type="journal article" date="2011" name="BMC Immunol.">
        <title>Comparison of static immersion and intravenous injection systems for exposure of zebrafish embryos to the natural pathogen Edwardsiella tarda.</title>
        <authorList>
            <person name="van Soest J.J."/>
            <person name="Stockhammer O.W."/>
            <person name="Ordas A."/>
            <person name="Bloemberg G.V."/>
            <person name="Spaink H.P."/>
            <person name="Meijer A.H."/>
        </authorList>
    </citation>
    <scope>NUCLEOTIDE SEQUENCE [LARGE SCALE GENOMIC DNA]</scope>
    <source>
        <strain evidence="3 4">FL6-60</strain>
    </source>
</reference>
<feature type="transmembrane region" description="Helical" evidence="2">
    <location>
        <begin position="119"/>
        <end position="139"/>
    </location>
</feature>
<organism evidence="3 4">
    <name type="scientific">Edwardsiella tarda (strain FL6-60)</name>
    <dbReference type="NCBI Taxonomy" id="718251"/>
    <lineage>
        <taxon>Bacteria</taxon>
        <taxon>Pseudomonadati</taxon>
        <taxon>Pseudomonadota</taxon>
        <taxon>Gammaproteobacteria</taxon>
        <taxon>Enterobacterales</taxon>
        <taxon>Hafniaceae</taxon>
        <taxon>Edwardsiella</taxon>
    </lineage>
</organism>
<dbReference type="PATRIC" id="fig|718251.5.peg.1823"/>
<feature type="transmembrane region" description="Helical" evidence="2">
    <location>
        <begin position="78"/>
        <end position="99"/>
    </location>
</feature>
<keyword evidence="2" id="KW-0472">Membrane</keyword>
<gene>
    <name evidence="3" type="ordered locus">ETAF_1758</name>
</gene>
<dbReference type="Proteomes" id="UP000002230">
    <property type="component" value="Chromosome"/>
</dbReference>
<dbReference type="KEGG" id="etd:ETAF_1758"/>
<feature type="transmembrane region" description="Helical" evidence="2">
    <location>
        <begin position="43"/>
        <end position="66"/>
    </location>
</feature>
<feature type="region of interest" description="Disordered" evidence="1">
    <location>
        <begin position="145"/>
        <end position="178"/>
    </location>
</feature>
<feature type="transmembrane region" description="Helical" evidence="2">
    <location>
        <begin position="12"/>
        <end position="37"/>
    </location>
</feature>
<name>A0A0H3DR94_EDWTF</name>
<keyword evidence="4" id="KW-1185">Reference proteome</keyword>
<sequence length="178" mass="20192">MQNKRLKVSYGIATPLVRVTDFLMINLCLIGSAWIWLSDQLNVAITVSLLFSLSFLLIGEYTGIYLHRIKKINCTEISRLAATLLLTIAFIEAIYLVFHYLLLRHYLHPFLGPDVMTSLFWYLAPLSGLLLLRLLSFLYPHAPHPGAGGHSRPDARRTRGRKSAVQRVRQHASRPGLL</sequence>
<dbReference type="AlphaFoldDB" id="A0A0H3DR94"/>
<evidence type="ECO:0000256" key="2">
    <source>
        <dbReference type="SAM" id="Phobius"/>
    </source>
</evidence>
<reference evidence="4" key="1">
    <citation type="submission" date="2010-08" db="EMBL/GenBank/DDBJ databases">
        <title>Genome comparisons of Edwardsiella bacteria analysed using deep sequencing technology.</title>
        <authorList>
            <person name="van Soest J.J."/>
            <person name="Henkel C.V."/>
            <person name="Jansen H.J."/>
            <person name="van den Hondel C.A.M.J.J."/>
            <person name="Bloemberg G.V."/>
            <person name="Meijer A.H."/>
            <person name="Spaink H.P."/>
        </authorList>
    </citation>
    <scope>NUCLEOTIDE SEQUENCE [LARGE SCALE GENOMIC DNA]</scope>
    <source>
        <strain evidence="4">FL6-60</strain>
    </source>
</reference>
<keyword evidence="2" id="KW-0812">Transmembrane</keyword>
<evidence type="ECO:0000313" key="3">
    <source>
        <dbReference type="EMBL" id="ADM41866.1"/>
    </source>
</evidence>
<dbReference type="HOGENOM" id="CLU_1508341_0_0_6"/>
<dbReference type="EMBL" id="CP002154">
    <property type="protein sequence ID" value="ADM41866.1"/>
    <property type="molecule type" value="Genomic_DNA"/>
</dbReference>
<accession>A0A0H3DR94</accession>
<evidence type="ECO:0000256" key="1">
    <source>
        <dbReference type="SAM" id="MobiDB-lite"/>
    </source>
</evidence>
<protein>
    <submittedName>
        <fullName evidence="3">Uncharacterized protein</fullName>
    </submittedName>
</protein>
<feature type="compositionally biased region" description="Basic residues" evidence="1">
    <location>
        <begin position="158"/>
        <end position="172"/>
    </location>
</feature>
<keyword evidence="2" id="KW-1133">Transmembrane helix</keyword>